<protein>
    <submittedName>
        <fullName evidence="5">Histidine kinase</fullName>
    </submittedName>
</protein>
<sequence>MAEDKALSFLRLIRRSQRGKLKIYLGYGAGVGKTWQMLQEGHRLQKEGVDVVIGLVETHGRKETAELVKGLEVIPRRRVQYRGMVLEEMDLDAVLARHPEVALVDELAHTNVPGSKNAKRYQDVEDLLAAGIHVISTLNIQHLESLYDIVETRIGVKVHERIPDSVLSEADEIVNVDVAPEDLLQRLREGKIYAPERITTALENFFRRTNLNQLRELTLREIASQIDIKRRHEPEEEHDISPDQVMVCLSSRGPNAAALLRYGSRLAGRLNTNWYAVYVQTPREEPTAIDAATQRQVADTLTLAKQLGAQVFPYKGEDVVETILHFAREYRVGHIVIGKPGPLPFLKRLFCRKSLLEELVTKARGVTIVVVDTMSKPENGHQQ</sequence>
<keyword evidence="3" id="KW-0902">Two-component regulatory system</keyword>
<dbReference type="FunFam" id="3.40.50.300:FF:000483">
    <property type="entry name" value="Sensor histidine kinase KdpD"/>
    <property type="match status" value="1"/>
</dbReference>
<dbReference type="SUPFAM" id="SSF52402">
    <property type="entry name" value="Adenine nucleotide alpha hydrolases-like"/>
    <property type="match status" value="1"/>
</dbReference>
<evidence type="ECO:0000256" key="2">
    <source>
        <dbReference type="ARBA" id="ARBA00022777"/>
    </source>
</evidence>
<evidence type="ECO:0000256" key="1">
    <source>
        <dbReference type="ARBA" id="ARBA00022679"/>
    </source>
</evidence>
<dbReference type="Gene3D" id="3.40.50.300">
    <property type="entry name" value="P-loop containing nucleotide triphosphate hydrolases"/>
    <property type="match status" value="1"/>
</dbReference>
<dbReference type="Gene3D" id="3.40.50.620">
    <property type="entry name" value="HUPs"/>
    <property type="match status" value="1"/>
</dbReference>
<reference evidence="5" key="1">
    <citation type="journal article" date="2020" name="mSystems">
        <title>Genome- and Community-Level Interaction Insights into Carbon Utilization and Element Cycling Functions of Hydrothermarchaeota in Hydrothermal Sediment.</title>
        <authorList>
            <person name="Zhou Z."/>
            <person name="Liu Y."/>
            <person name="Xu W."/>
            <person name="Pan J."/>
            <person name="Luo Z.H."/>
            <person name="Li M."/>
        </authorList>
    </citation>
    <scope>NUCLEOTIDE SEQUENCE [LARGE SCALE GENOMIC DNA]</scope>
    <source>
        <strain evidence="5">SpSt-767</strain>
    </source>
</reference>
<dbReference type="InterPro" id="IPR027417">
    <property type="entry name" value="P-loop_NTPase"/>
</dbReference>
<evidence type="ECO:0000256" key="3">
    <source>
        <dbReference type="ARBA" id="ARBA00023012"/>
    </source>
</evidence>
<evidence type="ECO:0000313" key="5">
    <source>
        <dbReference type="EMBL" id="HHS28612.1"/>
    </source>
</evidence>
<comment type="caution">
    <text evidence="5">The sequence shown here is derived from an EMBL/GenBank/DDBJ whole genome shotgun (WGS) entry which is preliminary data.</text>
</comment>
<feature type="domain" description="Signal transduction histidine kinase osmosensitive K+ channel sensor N-terminal" evidence="4">
    <location>
        <begin position="17"/>
        <end position="226"/>
    </location>
</feature>
<dbReference type="GO" id="GO:0000155">
    <property type="term" value="F:phosphorelay sensor kinase activity"/>
    <property type="evidence" value="ECO:0007669"/>
    <property type="project" value="InterPro"/>
</dbReference>
<keyword evidence="1" id="KW-0808">Transferase</keyword>
<dbReference type="InterPro" id="IPR014729">
    <property type="entry name" value="Rossmann-like_a/b/a_fold"/>
</dbReference>
<dbReference type="GO" id="GO:0005737">
    <property type="term" value="C:cytoplasm"/>
    <property type="evidence" value="ECO:0007669"/>
    <property type="project" value="UniProtKB-ARBA"/>
</dbReference>
<organism evidence="5">
    <name type="scientific">Desulfobacca acetoxidans</name>
    <dbReference type="NCBI Taxonomy" id="60893"/>
    <lineage>
        <taxon>Bacteria</taxon>
        <taxon>Pseudomonadati</taxon>
        <taxon>Thermodesulfobacteriota</taxon>
        <taxon>Desulfobaccia</taxon>
        <taxon>Desulfobaccales</taxon>
        <taxon>Desulfobaccaceae</taxon>
        <taxon>Desulfobacca</taxon>
    </lineage>
</organism>
<dbReference type="GO" id="GO:0005886">
    <property type="term" value="C:plasma membrane"/>
    <property type="evidence" value="ECO:0007669"/>
    <property type="project" value="TreeGrafter"/>
</dbReference>
<dbReference type="EMBL" id="DTGR01000043">
    <property type="protein sequence ID" value="HHS28612.1"/>
    <property type="molecule type" value="Genomic_DNA"/>
</dbReference>
<keyword evidence="2 5" id="KW-0418">Kinase</keyword>
<dbReference type="PANTHER" id="PTHR45569:SF1">
    <property type="entry name" value="SENSOR PROTEIN KDPD"/>
    <property type="match status" value="1"/>
</dbReference>
<proteinExistence type="predicted"/>
<dbReference type="InterPro" id="IPR003852">
    <property type="entry name" value="Sig_transdc_His_kinase_KdpD_N"/>
</dbReference>
<dbReference type="AlphaFoldDB" id="A0A7V6A1P3"/>
<accession>A0A7V6A1P3</accession>
<evidence type="ECO:0000259" key="4">
    <source>
        <dbReference type="Pfam" id="PF02702"/>
    </source>
</evidence>
<dbReference type="Pfam" id="PF02702">
    <property type="entry name" value="KdpD"/>
    <property type="match status" value="1"/>
</dbReference>
<name>A0A7V6A1P3_9BACT</name>
<dbReference type="PANTHER" id="PTHR45569">
    <property type="entry name" value="SENSOR PROTEIN KDPD"/>
    <property type="match status" value="1"/>
</dbReference>
<dbReference type="InterPro" id="IPR052023">
    <property type="entry name" value="Histidine_kinase_KdpD"/>
</dbReference>
<gene>
    <name evidence="5" type="ORF">ENV52_02790</name>
</gene>